<dbReference type="SUPFAM" id="SSF53448">
    <property type="entry name" value="Nucleotide-diphospho-sugar transferases"/>
    <property type="match status" value="1"/>
</dbReference>
<evidence type="ECO:0000256" key="1">
    <source>
        <dbReference type="SAM" id="Phobius"/>
    </source>
</evidence>
<keyword evidence="1" id="KW-0472">Membrane</keyword>
<accession>A0A8T0J9C3</accession>
<keyword evidence="1" id="KW-1133">Transmembrane helix</keyword>
<dbReference type="Proteomes" id="UP000822688">
    <property type="component" value="Chromosome 1"/>
</dbReference>
<sequence>MWPSRTRSASENPRAMATPAVQPTSVLSVALLGLLIVMSGAVSSEAAYAPLKGTPKTNAYATMLYMGTPRDYEFYVAARVMLGTLVQLQVDADLVVIASANVPQHWQKTLNAEGAKVVVVDDIQNPYRNQHDFDLRFMFTLNKIYAWSLTEYQRVVMLDVDNLFLRAPDELFQCGQFCAAFINPCIFHTGLFVLQPSNETFGVMMHDISTGKENKDGADQGFLVNHFNDLLNRPMFYPPGDGSRLNGLYRLPLGYQMDASFFYLKLKWRIPCGPNSVITFPSVPMLKPWYWWSWPTLPLGLEWHKKRVATIGYDTETPVLIAESLFYIITMLTALIIRQRCSLSEKGSMMKSCLGRGPCAEKKLCHPWAIKLTVLVLIAGSFLLPAYLIPTTVHPFMGWGVFLLGALSFLTVVIIAFQLPVLPVLTPWIGGIGALLVLGSPFYNNGIMRGVGIGIYAAMATPFLWWAAKKISAVVDIRTHWEPLMAWTGARSEPASETLMKIC</sequence>
<protein>
    <recommendedName>
        <fullName evidence="4">Glucuronosyltransferase PGSIP8</fullName>
    </recommendedName>
</protein>
<dbReference type="InterPro" id="IPR029044">
    <property type="entry name" value="Nucleotide-diphossugar_trans"/>
</dbReference>
<dbReference type="AlphaFoldDB" id="A0A8T0J9C3"/>
<dbReference type="EMBL" id="CM026421">
    <property type="protein sequence ID" value="KAG0591351.1"/>
    <property type="molecule type" value="Genomic_DNA"/>
</dbReference>
<keyword evidence="1" id="KW-0812">Transmembrane</keyword>
<organism evidence="2 3">
    <name type="scientific">Ceratodon purpureus</name>
    <name type="common">Fire moss</name>
    <name type="synonym">Dicranum purpureum</name>
    <dbReference type="NCBI Taxonomy" id="3225"/>
    <lineage>
        <taxon>Eukaryota</taxon>
        <taxon>Viridiplantae</taxon>
        <taxon>Streptophyta</taxon>
        <taxon>Embryophyta</taxon>
        <taxon>Bryophyta</taxon>
        <taxon>Bryophytina</taxon>
        <taxon>Bryopsida</taxon>
        <taxon>Dicranidae</taxon>
        <taxon>Pseudoditrichales</taxon>
        <taxon>Ditrichaceae</taxon>
        <taxon>Ceratodon</taxon>
    </lineage>
</organism>
<evidence type="ECO:0000313" key="2">
    <source>
        <dbReference type="EMBL" id="KAG0591351.1"/>
    </source>
</evidence>
<dbReference type="Gene3D" id="3.90.550.10">
    <property type="entry name" value="Spore Coat Polysaccharide Biosynthesis Protein SpsA, Chain A"/>
    <property type="match status" value="1"/>
</dbReference>
<feature type="transmembrane region" description="Helical" evidence="1">
    <location>
        <begin position="449"/>
        <end position="468"/>
    </location>
</feature>
<name>A0A8T0J9C3_CERPU</name>
<proteinExistence type="predicted"/>
<evidence type="ECO:0000313" key="3">
    <source>
        <dbReference type="Proteomes" id="UP000822688"/>
    </source>
</evidence>
<comment type="caution">
    <text evidence="2">The sequence shown here is derived from an EMBL/GenBank/DDBJ whole genome shotgun (WGS) entry which is preliminary data.</text>
</comment>
<gene>
    <name evidence="2" type="ORF">KC19_1G169100</name>
</gene>
<reference evidence="2" key="1">
    <citation type="submission" date="2020-06" db="EMBL/GenBank/DDBJ databases">
        <title>WGS assembly of Ceratodon purpureus strain R40.</title>
        <authorList>
            <person name="Carey S.B."/>
            <person name="Jenkins J."/>
            <person name="Shu S."/>
            <person name="Lovell J.T."/>
            <person name="Sreedasyam A."/>
            <person name="Maumus F."/>
            <person name="Tiley G.P."/>
            <person name="Fernandez-Pozo N."/>
            <person name="Barry K."/>
            <person name="Chen C."/>
            <person name="Wang M."/>
            <person name="Lipzen A."/>
            <person name="Daum C."/>
            <person name="Saski C.A."/>
            <person name="Payton A.C."/>
            <person name="Mcbreen J.C."/>
            <person name="Conrad R.E."/>
            <person name="Kollar L.M."/>
            <person name="Olsson S."/>
            <person name="Huttunen S."/>
            <person name="Landis J.B."/>
            <person name="Wickett N.J."/>
            <person name="Johnson M.G."/>
            <person name="Rensing S.A."/>
            <person name="Grimwood J."/>
            <person name="Schmutz J."/>
            <person name="Mcdaniel S.F."/>
        </authorList>
    </citation>
    <scope>NUCLEOTIDE SEQUENCE</scope>
    <source>
        <strain evidence="2">R40</strain>
    </source>
</reference>
<dbReference type="PANTHER" id="PTHR11183">
    <property type="entry name" value="GLYCOGENIN SUBFAMILY MEMBER"/>
    <property type="match status" value="1"/>
</dbReference>
<feature type="transmembrane region" description="Helical" evidence="1">
    <location>
        <begin position="396"/>
        <end position="417"/>
    </location>
</feature>
<dbReference type="OrthoDB" id="2014201at2759"/>
<feature type="transmembrane region" description="Helical" evidence="1">
    <location>
        <begin position="424"/>
        <end position="443"/>
    </location>
</feature>
<keyword evidence="3" id="KW-1185">Reference proteome</keyword>
<dbReference type="CDD" id="cd02537">
    <property type="entry name" value="GT8_Glycogenin"/>
    <property type="match status" value="1"/>
</dbReference>
<dbReference type="InterPro" id="IPR050587">
    <property type="entry name" value="GNT1/Glycosyltrans_8"/>
</dbReference>
<feature type="transmembrane region" description="Helical" evidence="1">
    <location>
        <begin position="372"/>
        <end position="390"/>
    </location>
</feature>
<evidence type="ECO:0008006" key="4">
    <source>
        <dbReference type="Google" id="ProtNLM"/>
    </source>
</evidence>